<dbReference type="Pfam" id="PF02518">
    <property type="entry name" value="HATPase_c"/>
    <property type="match status" value="1"/>
</dbReference>
<dbReference type="SMART" id="SM00911">
    <property type="entry name" value="HWE_HK"/>
    <property type="match status" value="1"/>
</dbReference>
<evidence type="ECO:0000259" key="8">
    <source>
        <dbReference type="PROSITE" id="PS50109"/>
    </source>
</evidence>
<keyword evidence="7" id="KW-0067">ATP-binding</keyword>
<dbReference type="Gene3D" id="3.30.450.40">
    <property type="match status" value="1"/>
</dbReference>
<keyword evidence="6 9" id="KW-0418">Kinase</keyword>
<dbReference type="InterPro" id="IPR011102">
    <property type="entry name" value="Sig_transdc_His_kinase_HWE"/>
</dbReference>
<dbReference type="Pfam" id="PF07568">
    <property type="entry name" value="HisKA_2"/>
    <property type="match status" value="1"/>
</dbReference>
<keyword evidence="5" id="KW-0547">Nucleotide-binding</keyword>
<sequence>MAEFSRSDLDYRLKQQKILSEFGVEALRADDLGRLLQRATELCAEGMSAQFCKALEYKPGHDTLLVIAGVGWGPNVVGQALVGADLASPAGYALKTGQPVISNHLENERRFRTPQLMADHGVRRALNVLIRNREGDFGVLEVDDTREGQFDEADIAFMQGFANLLGGAIERQRAEARLQAALDRQELLTREMSHRVKNSLATVAGLLSLQARGTESAHVREALADARSRVEAVAQVHDQLWRQPDLAAVELAGFLESLCEKLRESAPGHAITCTAPAMPIPADLAIPLGLFVNELVTNAVKHAYPGRHGPVRVEAVPDGASRVLLSVSDDGVGLPEGFDAGAARGSLGMRVIHGLSRQLGGELAVSSGAGARFALRLDLERA</sequence>
<keyword evidence="4" id="KW-0808">Transferase</keyword>
<evidence type="ECO:0000256" key="5">
    <source>
        <dbReference type="ARBA" id="ARBA00022741"/>
    </source>
</evidence>
<dbReference type="AlphaFoldDB" id="A0A0J6T3V8"/>
<gene>
    <name evidence="9" type="ORF">VQ02_07490</name>
</gene>
<dbReference type="GO" id="GO:0005524">
    <property type="term" value="F:ATP binding"/>
    <property type="evidence" value="ECO:0007669"/>
    <property type="project" value="UniProtKB-KW"/>
</dbReference>
<dbReference type="EMBL" id="LABY01000046">
    <property type="protein sequence ID" value="KMO40472.1"/>
    <property type="molecule type" value="Genomic_DNA"/>
</dbReference>
<dbReference type="InterPro" id="IPR011495">
    <property type="entry name" value="Sig_transdc_His_kin_sub2_dim/P"/>
</dbReference>
<keyword evidence="10" id="KW-1185">Reference proteome</keyword>
<proteinExistence type="predicted"/>
<evidence type="ECO:0000256" key="3">
    <source>
        <dbReference type="ARBA" id="ARBA00022553"/>
    </source>
</evidence>
<dbReference type="Pfam" id="PF13185">
    <property type="entry name" value="GAF_2"/>
    <property type="match status" value="1"/>
</dbReference>
<dbReference type="RefSeq" id="WP_048443547.1">
    <property type="nucleotide sequence ID" value="NZ_LABY01000046.1"/>
</dbReference>
<evidence type="ECO:0000313" key="10">
    <source>
        <dbReference type="Proteomes" id="UP000035955"/>
    </source>
</evidence>
<protein>
    <recommendedName>
        <fullName evidence="2">histidine kinase</fullName>
        <ecNumber evidence="2">2.7.13.3</ecNumber>
    </recommendedName>
</protein>
<accession>A0A0J6T3V8</accession>
<dbReference type="SMART" id="SM00065">
    <property type="entry name" value="GAF"/>
    <property type="match status" value="1"/>
</dbReference>
<dbReference type="PATRIC" id="fig|298794.3.peg.5836"/>
<comment type="catalytic activity">
    <reaction evidence="1">
        <text>ATP + protein L-histidine = ADP + protein N-phospho-L-histidine.</text>
        <dbReference type="EC" id="2.7.13.3"/>
    </reaction>
</comment>
<dbReference type="EC" id="2.7.13.3" evidence="2"/>
<evidence type="ECO:0000256" key="7">
    <source>
        <dbReference type="ARBA" id="ARBA00022840"/>
    </source>
</evidence>
<evidence type="ECO:0000256" key="1">
    <source>
        <dbReference type="ARBA" id="ARBA00000085"/>
    </source>
</evidence>
<evidence type="ECO:0000256" key="2">
    <source>
        <dbReference type="ARBA" id="ARBA00012438"/>
    </source>
</evidence>
<dbReference type="InterPro" id="IPR005467">
    <property type="entry name" value="His_kinase_dom"/>
</dbReference>
<evidence type="ECO:0000256" key="6">
    <source>
        <dbReference type="ARBA" id="ARBA00022777"/>
    </source>
</evidence>
<dbReference type="InterPro" id="IPR003594">
    <property type="entry name" value="HATPase_dom"/>
</dbReference>
<evidence type="ECO:0000256" key="4">
    <source>
        <dbReference type="ARBA" id="ARBA00022679"/>
    </source>
</evidence>
<feature type="domain" description="Histidine kinase" evidence="8">
    <location>
        <begin position="191"/>
        <end position="381"/>
    </location>
</feature>
<comment type="caution">
    <text evidence="9">The sequence shown here is derived from an EMBL/GenBank/DDBJ whole genome shotgun (WGS) entry which is preliminary data.</text>
</comment>
<dbReference type="Proteomes" id="UP000035955">
    <property type="component" value="Unassembled WGS sequence"/>
</dbReference>
<dbReference type="SMART" id="SM00387">
    <property type="entry name" value="HATPase_c"/>
    <property type="match status" value="1"/>
</dbReference>
<dbReference type="PANTHER" id="PTHR41523">
    <property type="entry name" value="TWO-COMPONENT SYSTEM SENSOR PROTEIN"/>
    <property type="match status" value="1"/>
</dbReference>
<keyword evidence="3" id="KW-0597">Phosphoprotein</keyword>
<evidence type="ECO:0000313" key="9">
    <source>
        <dbReference type="EMBL" id="KMO40472.1"/>
    </source>
</evidence>
<dbReference type="PANTHER" id="PTHR41523:SF8">
    <property type="entry name" value="ETHYLENE RESPONSE SENSOR PROTEIN"/>
    <property type="match status" value="1"/>
</dbReference>
<dbReference type="InterPro" id="IPR003018">
    <property type="entry name" value="GAF"/>
</dbReference>
<reference evidence="9 10" key="1">
    <citation type="submission" date="2015-03" db="EMBL/GenBank/DDBJ databases">
        <title>Genome sequencing of Methylobacterium variabile DSM 16961.</title>
        <authorList>
            <person name="Chaudhry V."/>
            <person name="Patil P.B."/>
        </authorList>
    </citation>
    <scope>NUCLEOTIDE SEQUENCE [LARGE SCALE GENOMIC DNA]</scope>
    <source>
        <strain evidence="9 10">DSM 16961</strain>
    </source>
</reference>
<dbReference type="InterPro" id="IPR036890">
    <property type="entry name" value="HATPase_C_sf"/>
</dbReference>
<dbReference type="SUPFAM" id="SSF55874">
    <property type="entry name" value="ATPase domain of HSP90 chaperone/DNA topoisomerase II/histidine kinase"/>
    <property type="match status" value="1"/>
</dbReference>
<dbReference type="SUPFAM" id="SSF55781">
    <property type="entry name" value="GAF domain-like"/>
    <property type="match status" value="1"/>
</dbReference>
<name>A0A0J6T3V8_9HYPH</name>
<dbReference type="InterPro" id="IPR029016">
    <property type="entry name" value="GAF-like_dom_sf"/>
</dbReference>
<dbReference type="Gene3D" id="3.30.565.10">
    <property type="entry name" value="Histidine kinase-like ATPase, C-terminal domain"/>
    <property type="match status" value="1"/>
</dbReference>
<organism evidence="9 10">
    <name type="scientific">Methylobacterium variabile</name>
    <dbReference type="NCBI Taxonomy" id="298794"/>
    <lineage>
        <taxon>Bacteria</taxon>
        <taxon>Pseudomonadati</taxon>
        <taxon>Pseudomonadota</taxon>
        <taxon>Alphaproteobacteria</taxon>
        <taxon>Hyphomicrobiales</taxon>
        <taxon>Methylobacteriaceae</taxon>
        <taxon>Methylobacterium</taxon>
    </lineage>
</organism>
<dbReference type="OrthoDB" id="9767435at2"/>
<dbReference type="PROSITE" id="PS50109">
    <property type="entry name" value="HIS_KIN"/>
    <property type="match status" value="1"/>
</dbReference>
<dbReference type="GO" id="GO:0004673">
    <property type="term" value="F:protein histidine kinase activity"/>
    <property type="evidence" value="ECO:0007669"/>
    <property type="project" value="UniProtKB-EC"/>
</dbReference>